<evidence type="ECO:0000256" key="4">
    <source>
        <dbReference type="ARBA" id="ARBA00022989"/>
    </source>
</evidence>
<evidence type="ECO:0000256" key="1">
    <source>
        <dbReference type="ARBA" id="ARBA00004141"/>
    </source>
</evidence>
<reference evidence="8" key="1">
    <citation type="journal article" date="2014" name="Int. J. Syst. Evol. Microbiol.">
        <title>Complete genome sequence of Corynebacterium casei LMG S-19264T (=DSM 44701T), isolated from a smear-ripened cheese.</title>
        <authorList>
            <consortium name="US DOE Joint Genome Institute (JGI-PGF)"/>
            <person name="Walter F."/>
            <person name="Albersmeier A."/>
            <person name="Kalinowski J."/>
            <person name="Ruckert C."/>
        </authorList>
    </citation>
    <scope>NUCLEOTIDE SEQUENCE</scope>
    <source>
        <strain evidence="8">JCM 16108</strain>
    </source>
</reference>
<evidence type="ECO:0000256" key="5">
    <source>
        <dbReference type="ARBA" id="ARBA00023136"/>
    </source>
</evidence>
<dbReference type="Proteomes" id="UP000614609">
    <property type="component" value="Unassembled WGS sequence"/>
</dbReference>
<proteinExistence type="inferred from homology"/>
<dbReference type="PANTHER" id="PTHR38459:SF1">
    <property type="entry name" value="PROPHAGE BACTOPRENOL-LINKED GLUCOSE TRANSLOCASE HOMOLOG"/>
    <property type="match status" value="1"/>
</dbReference>
<evidence type="ECO:0000256" key="6">
    <source>
        <dbReference type="SAM" id="Phobius"/>
    </source>
</evidence>
<comment type="similarity">
    <text evidence="2">Belongs to the GtrA family.</text>
</comment>
<accession>A0A830FQ04</accession>
<keyword evidence="10" id="KW-1185">Reference proteome</keyword>
<feature type="transmembrane region" description="Helical" evidence="6">
    <location>
        <begin position="113"/>
        <end position="132"/>
    </location>
</feature>
<dbReference type="RefSeq" id="WP_188871920.1">
    <property type="nucleotide sequence ID" value="NZ_BMOO01000003.1"/>
</dbReference>
<evidence type="ECO:0000256" key="3">
    <source>
        <dbReference type="ARBA" id="ARBA00022692"/>
    </source>
</evidence>
<evidence type="ECO:0000256" key="2">
    <source>
        <dbReference type="ARBA" id="ARBA00009399"/>
    </source>
</evidence>
<keyword evidence="5 6" id="KW-0472">Membrane</keyword>
<protein>
    <submittedName>
        <fullName evidence="8">Polysaccharide biosynthesis protein GtrA</fullName>
    </submittedName>
    <submittedName>
        <fullName evidence="9">Putative flippase GtrA</fullName>
    </submittedName>
</protein>
<gene>
    <name evidence="8" type="ORF">GCM10009017_17280</name>
    <name evidence="9" type="ORF">J2752_000008</name>
</gene>
<dbReference type="Pfam" id="PF04138">
    <property type="entry name" value="GtrA_DPMS_TM"/>
    <property type="match status" value="1"/>
</dbReference>
<evidence type="ECO:0000259" key="7">
    <source>
        <dbReference type="Pfam" id="PF04138"/>
    </source>
</evidence>
<dbReference type="PANTHER" id="PTHR38459">
    <property type="entry name" value="PROPHAGE BACTOPRENOL-LINKED GLUCOSE TRANSLOCASE HOMOLOG"/>
    <property type="match status" value="1"/>
</dbReference>
<reference evidence="8" key="2">
    <citation type="submission" date="2020-09" db="EMBL/GenBank/DDBJ databases">
        <authorList>
            <person name="Sun Q."/>
            <person name="Ohkuma M."/>
        </authorList>
    </citation>
    <scope>NUCLEOTIDE SEQUENCE</scope>
    <source>
        <strain evidence="8">JCM 16108</strain>
    </source>
</reference>
<name>A0A830FQ04_9EURY</name>
<dbReference type="GO" id="GO:0000271">
    <property type="term" value="P:polysaccharide biosynthetic process"/>
    <property type="evidence" value="ECO:0007669"/>
    <property type="project" value="InterPro"/>
</dbReference>
<dbReference type="EMBL" id="JAGGKO010000001">
    <property type="protein sequence ID" value="MBP1953127.1"/>
    <property type="molecule type" value="Genomic_DNA"/>
</dbReference>
<dbReference type="AlphaFoldDB" id="A0A830FQ04"/>
<sequence>MRALLRGLTQGPHAVRLRRFVAVGAFAAGVQLVLLWLLVDVLAWHYLVGATVAIECTILLTYVLNNAWTFREHRHTTLREYARGLLTTNVIRGTAIPIQLGVLAALVELRGVTYLWANVVAILVSGLYRYVLDTRLTWRGA</sequence>
<dbReference type="Proteomes" id="UP000765891">
    <property type="component" value="Unassembled WGS sequence"/>
</dbReference>
<feature type="transmembrane region" description="Helical" evidence="6">
    <location>
        <begin position="20"/>
        <end position="38"/>
    </location>
</feature>
<dbReference type="InterPro" id="IPR051401">
    <property type="entry name" value="GtrA_CellWall_Glycosyl"/>
</dbReference>
<comment type="subcellular location">
    <subcellularLocation>
        <location evidence="1">Membrane</location>
        <topology evidence="1">Multi-pass membrane protein</topology>
    </subcellularLocation>
</comment>
<keyword evidence="4 6" id="KW-1133">Transmembrane helix</keyword>
<dbReference type="InterPro" id="IPR007267">
    <property type="entry name" value="GtrA_DPMS_TM"/>
</dbReference>
<keyword evidence="3 6" id="KW-0812">Transmembrane</keyword>
<reference evidence="9" key="3">
    <citation type="submission" date="2021-03" db="EMBL/GenBank/DDBJ databases">
        <title>Genomic Encyclopedia of Type Strains, Phase IV (KMG-IV): sequencing the most valuable type-strain genomes for metagenomic binning, comparative biology and taxonomic classification.</title>
        <authorList>
            <person name="Goeker M."/>
        </authorList>
    </citation>
    <scope>NUCLEOTIDE SEQUENCE</scope>
    <source>
        <strain evidence="9">DSM 22443</strain>
    </source>
</reference>
<evidence type="ECO:0000313" key="10">
    <source>
        <dbReference type="Proteomes" id="UP000614609"/>
    </source>
</evidence>
<comment type="caution">
    <text evidence="8">The sequence shown here is derived from an EMBL/GenBank/DDBJ whole genome shotgun (WGS) entry which is preliminary data.</text>
</comment>
<feature type="transmembrane region" description="Helical" evidence="6">
    <location>
        <begin position="85"/>
        <end position="107"/>
    </location>
</feature>
<dbReference type="GO" id="GO:0005886">
    <property type="term" value="C:plasma membrane"/>
    <property type="evidence" value="ECO:0007669"/>
    <property type="project" value="TreeGrafter"/>
</dbReference>
<evidence type="ECO:0000313" key="8">
    <source>
        <dbReference type="EMBL" id="GGM67688.1"/>
    </source>
</evidence>
<feature type="domain" description="GtrA/DPMS transmembrane" evidence="7">
    <location>
        <begin position="19"/>
        <end position="138"/>
    </location>
</feature>
<feature type="transmembrane region" description="Helical" evidence="6">
    <location>
        <begin position="44"/>
        <end position="64"/>
    </location>
</feature>
<organism evidence="8 10">
    <name type="scientific">Halarchaeum rubridurum</name>
    <dbReference type="NCBI Taxonomy" id="489911"/>
    <lineage>
        <taxon>Archaea</taxon>
        <taxon>Methanobacteriati</taxon>
        <taxon>Methanobacteriota</taxon>
        <taxon>Stenosarchaea group</taxon>
        <taxon>Halobacteria</taxon>
        <taxon>Halobacteriales</taxon>
        <taxon>Halobacteriaceae</taxon>
    </lineage>
</organism>
<evidence type="ECO:0000313" key="9">
    <source>
        <dbReference type="EMBL" id="MBP1953127.1"/>
    </source>
</evidence>
<dbReference type="EMBL" id="BMOO01000003">
    <property type="protein sequence ID" value="GGM67688.1"/>
    <property type="molecule type" value="Genomic_DNA"/>
</dbReference>
<dbReference type="OrthoDB" id="198107at2157"/>